<dbReference type="Proteomes" id="UP001583177">
    <property type="component" value="Unassembled WGS sequence"/>
</dbReference>
<feature type="compositionally biased region" description="Low complexity" evidence="1">
    <location>
        <begin position="25"/>
        <end position="41"/>
    </location>
</feature>
<reference evidence="2 3" key="1">
    <citation type="journal article" date="2024" name="IMA Fungus">
        <title>IMA Genome - F19 : A genome assembly and annotation guide to empower mycologists, including annotated draft genome sequences of Ceratocystis pirilliformis, Diaporthe australafricana, Fusarium ophioides, Paecilomyces lecythidis, and Sporothrix stenoceras.</title>
        <authorList>
            <person name="Aylward J."/>
            <person name="Wilson A.M."/>
            <person name="Visagie C.M."/>
            <person name="Spraker J."/>
            <person name="Barnes I."/>
            <person name="Buitendag C."/>
            <person name="Ceriani C."/>
            <person name="Del Mar Angel L."/>
            <person name="du Plessis D."/>
            <person name="Fuchs T."/>
            <person name="Gasser K."/>
            <person name="Kramer D."/>
            <person name="Li W."/>
            <person name="Munsamy K."/>
            <person name="Piso A."/>
            <person name="Price J.L."/>
            <person name="Sonnekus B."/>
            <person name="Thomas C."/>
            <person name="van der Nest A."/>
            <person name="van Dijk A."/>
            <person name="van Heerden A."/>
            <person name="van Vuuren N."/>
            <person name="Yilmaz N."/>
            <person name="Duong T.A."/>
            <person name="van der Merwe N.A."/>
            <person name="Wingfield M.J."/>
            <person name="Wingfield B.D."/>
        </authorList>
    </citation>
    <scope>NUCLEOTIDE SEQUENCE [LARGE SCALE GENOMIC DNA]</scope>
    <source>
        <strain evidence="2 3">CMW 18300</strain>
    </source>
</reference>
<keyword evidence="3" id="KW-1185">Reference proteome</keyword>
<dbReference type="EMBL" id="JAWRVE010000014">
    <property type="protein sequence ID" value="KAL1877463.1"/>
    <property type="molecule type" value="Genomic_DNA"/>
</dbReference>
<organism evidence="2 3">
    <name type="scientific">Diaporthe australafricana</name>
    <dbReference type="NCBI Taxonomy" id="127596"/>
    <lineage>
        <taxon>Eukaryota</taxon>
        <taxon>Fungi</taxon>
        <taxon>Dikarya</taxon>
        <taxon>Ascomycota</taxon>
        <taxon>Pezizomycotina</taxon>
        <taxon>Sordariomycetes</taxon>
        <taxon>Sordariomycetidae</taxon>
        <taxon>Diaporthales</taxon>
        <taxon>Diaporthaceae</taxon>
        <taxon>Diaporthe</taxon>
    </lineage>
</organism>
<evidence type="ECO:0000256" key="1">
    <source>
        <dbReference type="SAM" id="MobiDB-lite"/>
    </source>
</evidence>
<gene>
    <name evidence="2" type="ORF">Daus18300_002450</name>
</gene>
<evidence type="ECO:0000313" key="2">
    <source>
        <dbReference type="EMBL" id="KAL1877463.1"/>
    </source>
</evidence>
<proteinExistence type="predicted"/>
<accession>A0ABR3XNA3</accession>
<sequence>MDTHHEEKTQDPSAAPSADADEEVTTTTLSEAPEAPAAPSPNEGKTTTAEDAPPASGPPDGPPEQDDPNVLLREIIECHHKGCDKCHASMDSKDVLTPDVTNRHEKVVQIALRMICAFHEEVPMITSVDLSSRSENDISCLMVEVSTSEWPEGW</sequence>
<feature type="compositionally biased region" description="Basic and acidic residues" evidence="1">
    <location>
        <begin position="1"/>
        <end position="10"/>
    </location>
</feature>
<evidence type="ECO:0000313" key="3">
    <source>
        <dbReference type="Proteomes" id="UP001583177"/>
    </source>
</evidence>
<comment type="caution">
    <text evidence="2">The sequence shown here is derived from an EMBL/GenBank/DDBJ whole genome shotgun (WGS) entry which is preliminary data.</text>
</comment>
<name>A0ABR3XNA3_9PEZI</name>
<protein>
    <submittedName>
        <fullName evidence="2">Uncharacterized protein</fullName>
    </submittedName>
</protein>
<feature type="region of interest" description="Disordered" evidence="1">
    <location>
        <begin position="1"/>
        <end position="69"/>
    </location>
</feature>